<proteinExistence type="predicted"/>
<feature type="compositionally biased region" description="Polar residues" evidence="1">
    <location>
        <begin position="979"/>
        <end position="988"/>
    </location>
</feature>
<evidence type="ECO:0000313" key="2">
    <source>
        <dbReference type="EMBL" id="JAN27294.1"/>
    </source>
</evidence>
<reference evidence="2" key="1">
    <citation type="submission" date="2015-10" db="EMBL/GenBank/DDBJ databases">
        <title>EvidentialGene: Evidence-directed Construction of Complete mRNA Transcriptomes without Genomes.</title>
        <authorList>
            <person name="Gilbert D.G."/>
        </authorList>
    </citation>
    <scope>NUCLEOTIDE SEQUENCE</scope>
</reference>
<feature type="compositionally biased region" description="Polar residues" evidence="1">
    <location>
        <begin position="136"/>
        <end position="149"/>
    </location>
</feature>
<feature type="region of interest" description="Disordered" evidence="1">
    <location>
        <begin position="1149"/>
        <end position="1168"/>
    </location>
</feature>
<feature type="compositionally biased region" description="Low complexity" evidence="1">
    <location>
        <begin position="1149"/>
        <end position="1159"/>
    </location>
</feature>
<feature type="compositionally biased region" description="Polar residues" evidence="1">
    <location>
        <begin position="362"/>
        <end position="373"/>
    </location>
</feature>
<feature type="region of interest" description="Disordered" evidence="1">
    <location>
        <begin position="898"/>
        <end position="939"/>
    </location>
</feature>
<feature type="compositionally biased region" description="Polar residues" evidence="1">
    <location>
        <begin position="213"/>
        <end position="231"/>
    </location>
</feature>
<feature type="compositionally biased region" description="Polar residues" evidence="1">
    <location>
        <begin position="1002"/>
        <end position="1018"/>
    </location>
</feature>
<feature type="region of interest" description="Disordered" evidence="1">
    <location>
        <begin position="1178"/>
        <end position="1211"/>
    </location>
</feature>
<feature type="region of interest" description="Disordered" evidence="1">
    <location>
        <begin position="136"/>
        <end position="236"/>
    </location>
</feature>
<dbReference type="EMBL" id="GDIQ01067443">
    <property type="protein sequence ID" value="JAN27294.1"/>
    <property type="molecule type" value="Transcribed_RNA"/>
</dbReference>
<protein>
    <submittedName>
        <fullName evidence="2">DNA polymerase III subunits gamma and tau domain-containing protein</fullName>
    </submittedName>
</protein>
<dbReference type="InterPro" id="IPR040112">
    <property type="entry name" value="WetA"/>
</dbReference>
<feature type="compositionally biased region" description="Basic and acidic residues" evidence="1">
    <location>
        <begin position="183"/>
        <end position="207"/>
    </location>
</feature>
<feature type="compositionally biased region" description="Polar residues" evidence="1">
    <location>
        <begin position="1134"/>
        <end position="1143"/>
    </location>
</feature>
<organism evidence="2">
    <name type="scientific">Daphnia magna</name>
    <dbReference type="NCBI Taxonomy" id="35525"/>
    <lineage>
        <taxon>Eukaryota</taxon>
        <taxon>Metazoa</taxon>
        <taxon>Ecdysozoa</taxon>
        <taxon>Arthropoda</taxon>
        <taxon>Crustacea</taxon>
        <taxon>Branchiopoda</taxon>
        <taxon>Diplostraca</taxon>
        <taxon>Cladocera</taxon>
        <taxon>Anomopoda</taxon>
        <taxon>Daphniidae</taxon>
        <taxon>Daphnia</taxon>
    </lineage>
</organism>
<feature type="region of interest" description="Disordered" evidence="1">
    <location>
        <begin position="355"/>
        <end position="392"/>
    </location>
</feature>
<feature type="region of interest" description="Disordered" evidence="1">
    <location>
        <begin position="954"/>
        <end position="1143"/>
    </location>
</feature>
<accession>A0A0P6E5Z8</accession>
<dbReference type="PANTHER" id="PTHR22934:SF23">
    <property type="entry name" value="ZF-C3H1 DOMAIN-CONTAINING PROTEIN"/>
    <property type="match status" value="1"/>
</dbReference>
<dbReference type="PANTHER" id="PTHR22934">
    <property type="entry name" value="PROTEIN ESC1/WETA-RELATED"/>
    <property type="match status" value="1"/>
</dbReference>
<feature type="compositionally biased region" description="Polar residues" evidence="1">
    <location>
        <begin position="465"/>
        <end position="485"/>
    </location>
</feature>
<feature type="compositionally biased region" description="Polar residues" evidence="1">
    <location>
        <begin position="1049"/>
        <end position="1068"/>
    </location>
</feature>
<feature type="region of interest" description="Disordered" evidence="1">
    <location>
        <begin position="427"/>
        <end position="589"/>
    </location>
</feature>
<sequence length="1441" mass="155197">MIIHVYNPERILNANSSFKSVKQPTIVSNKATLNAVKSQDPNVIRPPPSPKLLRQSVFKGFNSKVSENRDPPPQPPPDSSCVPAQKLNNLREAMDSHADGLLTPWASRGLPATPSHTQMACTCHCSGNSAEPVSLSPLSQVSGSNSSGRAAEHQQQLREASTASSHYFTPVSSFSTTTNTQNDDSKEPDSLEYRPVRDSPPTRKTSLDRILSPQVSRRSPPYTSSPAQTGGLSVPLRDKSLSPVVAVPLTTSMSNASIQSAHSAYSEDSLMAGQHQQRFGNHHNCQQCIASEFTGATPVAQRWNNINYDSHSGHWIPETGSCMAVEKRPVAVQSSSVAQSTALLDFSKDSLNSSGALERSVTAPQQAAPSRQQHVAAVEEVGEEEDGTSSCTETVKLEPLAFTIDFGDVIPGKKKEAPPKRFAERLAAASSGGLGKRATPPSKAEVKKSESGTATEQLETKMLKSFSNRLGGQLSPLSKFNTSPEIETVETPRRSTAVTKSVKSTNANRNSSVGRTCEVTKPNGLKKKPQELVRRSPSPTPPPSPIKSSNRAAYLNGSNRTASHATARELKQQQSIDSDEGGYDYHHQEAMMGVTGSGRQPEVVNDSEMAAETVEEEEDRCDDAASETGTYTIGKDSPSPDEDQSRRDIDRVFGLLPSVSISAQSETSMGVSTAGQIDPIENNNRSTPQWIREWAAQVAQQQEAPLAHLVNIPTLPANLAKPPSHPRPPPPELPTAQRPRRRLPSVPPGASNSSSRSRSSPRPSDMSDPSDSSLETESFLRDTESVVSAMQARVDGRSSTESDAETRSSSSYRPSVHSSVVPAELENSIGRKLSAQLRAKIRSLDEQYPVTSTTATPSAPIRKTTYVMTANNSSNNAMNTSTTTSTTTNIIHNELHGDDAKSLHSDSSLSDFTSGETSSRSRHAHEDNKTPNNVPAVRYNRALSLRRGRLGLDVERNSSASLSGAGSSAPNKDHRRPNDSPSRGSSPQVPAASTAPLVRKLSSISTNSQMSATSTSSARGPPPNASSNSFSRNDGGRFSLRLGSKTEKTGSASASTFKPKVNKSQSGNIPPPQPQQVMASPPQPPHVTGARKSRSNSTLSSKEAEFQNWKRRKNYDPMKAAAEGKKKEAARRAQTTTLTMSQSMIGTVTSMASSPSSQSPSPPPRTIIRSASFTCVNNTKARSGGMDAGGQQSKYNNNSRRTPHHKPVSMHNSTLLYSSDDENDMLYSPPKKASPKPSPMTTRKYMGLNLMQTTSHNSPPSLPADFSDMASVMSNDVDLTSSPGSPRRKLYLEDSLLMRTSASNSSLRARTKLEALDNLVISTIYGMSAKIRSNAESLMRKLRPQYVDDLERLGLIDDALNRLSDCASESPIHSMTAGRSSSRELSGTLKVMKRVEQVFQALDQVLFEDVLDGGGEEGAILNDGTTTEGEDWNGYTSGDFY</sequence>
<feature type="compositionally biased region" description="Low complexity" evidence="1">
    <location>
        <begin position="807"/>
        <end position="822"/>
    </location>
</feature>
<dbReference type="OrthoDB" id="5822793at2759"/>
<feature type="region of interest" description="Disordered" evidence="1">
    <location>
        <begin position="607"/>
        <end position="649"/>
    </location>
</feature>
<feature type="compositionally biased region" description="Low complexity" evidence="1">
    <location>
        <begin position="958"/>
        <end position="969"/>
    </location>
</feature>
<feature type="compositionally biased region" description="Polar residues" evidence="1">
    <location>
        <begin position="157"/>
        <end position="182"/>
    </location>
</feature>
<feature type="region of interest" description="Disordered" evidence="1">
    <location>
        <begin position="715"/>
        <end position="823"/>
    </location>
</feature>
<feature type="compositionally biased region" description="Low complexity" evidence="1">
    <location>
        <begin position="748"/>
        <end position="773"/>
    </location>
</feature>
<name>A0A0P6E5Z8_9CRUS</name>
<feature type="compositionally biased region" description="Basic and acidic residues" evidence="1">
    <location>
        <begin position="794"/>
        <end position="806"/>
    </location>
</feature>
<feature type="region of interest" description="Disordered" evidence="1">
    <location>
        <begin position="661"/>
        <end position="685"/>
    </location>
</feature>
<feature type="compositionally biased region" description="Polar residues" evidence="1">
    <location>
        <begin position="494"/>
        <end position="514"/>
    </location>
</feature>
<feature type="compositionally biased region" description="Basic and acidic residues" evidence="1">
    <location>
        <begin position="1122"/>
        <end position="1131"/>
    </location>
</feature>
<feature type="region of interest" description="Disordered" evidence="1">
    <location>
        <begin position="63"/>
        <end position="83"/>
    </location>
</feature>
<feature type="compositionally biased region" description="Polar residues" evidence="1">
    <location>
        <begin position="1190"/>
        <end position="1200"/>
    </location>
</feature>
<evidence type="ECO:0000256" key="1">
    <source>
        <dbReference type="SAM" id="MobiDB-lite"/>
    </source>
</evidence>
<feature type="compositionally biased region" description="Polar residues" evidence="1">
    <location>
        <begin position="905"/>
        <end position="918"/>
    </location>
</feature>
<feature type="compositionally biased region" description="Pro residues" evidence="1">
    <location>
        <begin position="723"/>
        <end position="733"/>
    </location>
</feature>
<feature type="compositionally biased region" description="Acidic residues" evidence="1">
    <location>
        <begin position="613"/>
        <end position="625"/>
    </location>
</feature>